<dbReference type="Pfam" id="PF00582">
    <property type="entry name" value="Usp"/>
    <property type="match status" value="2"/>
</dbReference>
<accession>A0A3N6N552</accession>
<reference evidence="3 4" key="1">
    <citation type="submission" date="2018-11" db="EMBL/GenBank/DDBJ databases">
        <title>Paraburkholderia sp. DHOA04, isolated from soil.</title>
        <authorList>
            <person name="Gao Z.-H."/>
            <person name="Qiu L.-H."/>
            <person name="Fu J.-C."/>
        </authorList>
    </citation>
    <scope>NUCLEOTIDE SEQUENCE [LARGE SCALE GENOMIC DNA]</scope>
    <source>
        <strain evidence="3 4">DHOA04</strain>
    </source>
</reference>
<feature type="domain" description="UspA" evidence="2">
    <location>
        <begin position="3"/>
        <end position="144"/>
    </location>
</feature>
<dbReference type="Proteomes" id="UP000272778">
    <property type="component" value="Unassembled WGS sequence"/>
</dbReference>
<keyword evidence="4" id="KW-1185">Reference proteome</keyword>
<dbReference type="EMBL" id="RQIS01000009">
    <property type="protein sequence ID" value="RQH05811.1"/>
    <property type="molecule type" value="Genomic_DNA"/>
</dbReference>
<evidence type="ECO:0000256" key="1">
    <source>
        <dbReference type="ARBA" id="ARBA00008791"/>
    </source>
</evidence>
<name>A0A3N6N552_9BURK</name>
<dbReference type="InterPro" id="IPR006016">
    <property type="entry name" value="UspA"/>
</dbReference>
<gene>
    <name evidence="3" type="ORF">D1Y85_14475</name>
</gene>
<comment type="caution">
    <text evidence="3">The sequence shown here is derived from an EMBL/GenBank/DDBJ whole genome shotgun (WGS) entry which is preliminary data.</text>
</comment>
<dbReference type="PANTHER" id="PTHR46268:SF15">
    <property type="entry name" value="UNIVERSAL STRESS PROTEIN HP_0031"/>
    <property type="match status" value="1"/>
</dbReference>
<dbReference type="OrthoDB" id="9804721at2"/>
<evidence type="ECO:0000313" key="4">
    <source>
        <dbReference type="Proteomes" id="UP000272778"/>
    </source>
</evidence>
<proteinExistence type="inferred from homology"/>
<dbReference type="PANTHER" id="PTHR46268">
    <property type="entry name" value="STRESS RESPONSE PROTEIN NHAX"/>
    <property type="match status" value="1"/>
</dbReference>
<protein>
    <submittedName>
        <fullName evidence="3">Universal stress protein</fullName>
    </submittedName>
</protein>
<comment type="similarity">
    <text evidence="1">Belongs to the universal stress protein A family.</text>
</comment>
<dbReference type="Gene3D" id="3.40.50.12370">
    <property type="match status" value="1"/>
</dbReference>
<evidence type="ECO:0000313" key="3">
    <source>
        <dbReference type="EMBL" id="RQH05811.1"/>
    </source>
</evidence>
<organism evidence="3 4">
    <name type="scientific">Paraburkholderia dinghuensis</name>
    <dbReference type="NCBI Taxonomy" id="2305225"/>
    <lineage>
        <taxon>Bacteria</taxon>
        <taxon>Pseudomonadati</taxon>
        <taxon>Pseudomonadota</taxon>
        <taxon>Betaproteobacteria</taxon>
        <taxon>Burkholderiales</taxon>
        <taxon>Burkholderiaceae</taxon>
        <taxon>Paraburkholderia</taxon>
    </lineage>
</organism>
<dbReference type="AlphaFoldDB" id="A0A3N6N552"/>
<dbReference type="SUPFAM" id="SSF52402">
    <property type="entry name" value="Adenine nucleotide alpha hydrolases-like"/>
    <property type="match status" value="2"/>
</dbReference>
<feature type="domain" description="UspA" evidence="2">
    <location>
        <begin position="155"/>
        <end position="276"/>
    </location>
</feature>
<evidence type="ECO:0000259" key="2">
    <source>
        <dbReference type="Pfam" id="PF00582"/>
    </source>
</evidence>
<dbReference type="CDD" id="cd00293">
    <property type="entry name" value="USP-like"/>
    <property type="match status" value="1"/>
</dbReference>
<dbReference type="PRINTS" id="PR01438">
    <property type="entry name" value="UNVRSLSTRESS"/>
</dbReference>
<sequence length="278" mass="30571">MSYKTLLVHLDTSNRVQARLEIALRLARRFDAHLTGLFATFVPDPREFRVMAGSASWFETHRKLREEQRGAAERIFRAELLRAGVEGDWIAASQDAEQSVITHSRYADLIIVGQSDPDDPETYVADRFPETVVLTSGRPVLVVPYAGRHEAVGSRALVAWNGSREASRAVHDAMPFLARAERVTVVRINTPGSPVPVRAPGTDITQTLARHGANVDIVEISNDIDETCGDALLSLAADEAYDLVVMGAYGHARWKEQVVGGVTRTMFDSATLPVLMSH</sequence>
<dbReference type="RefSeq" id="WP_124151739.1">
    <property type="nucleotide sequence ID" value="NZ_RQIS01000009.1"/>
</dbReference>
<dbReference type="InterPro" id="IPR006015">
    <property type="entry name" value="Universal_stress_UspA"/>
</dbReference>